<feature type="domain" description="HTH marR-type" evidence="4">
    <location>
        <begin position="21"/>
        <end position="154"/>
    </location>
</feature>
<dbReference type="InterPro" id="IPR039422">
    <property type="entry name" value="MarR/SlyA-like"/>
</dbReference>
<dbReference type="PROSITE" id="PS01117">
    <property type="entry name" value="HTH_MARR_1"/>
    <property type="match status" value="1"/>
</dbReference>
<dbReference type="STRING" id="864069.MicloDRAFT_00048800"/>
<organism evidence="5 6">
    <name type="scientific">Microvirga lotononidis</name>
    <dbReference type="NCBI Taxonomy" id="864069"/>
    <lineage>
        <taxon>Bacteria</taxon>
        <taxon>Pseudomonadati</taxon>
        <taxon>Pseudomonadota</taxon>
        <taxon>Alphaproteobacteria</taxon>
        <taxon>Hyphomicrobiales</taxon>
        <taxon>Methylobacteriaceae</taxon>
        <taxon>Microvirga</taxon>
    </lineage>
</organism>
<protein>
    <submittedName>
        <fullName evidence="5">Transcriptional regulator</fullName>
    </submittedName>
</protein>
<name>I4YWF6_9HYPH</name>
<dbReference type="InterPro" id="IPR000835">
    <property type="entry name" value="HTH_MarR-typ"/>
</dbReference>
<dbReference type="Pfam" id="PF01047">
    <property type="entry name" value="MarR"/>
    <property type="match status" value="1"/>
</dbReference>
<dbReference type="GO" id="GO:0006950">
    <property type="term" value="P:response to stress"/>
    <property type="evidence" value="ECO:0007669"/>
    <property type="project" value="TreeGrafter"/>
</dbReference>
<evidence type="ECO:0000313" key="5">
    <source>
        <dbReference type="EMBL" id="EIM28298.1"/>
    </source>
</evidence>
<keyword evidence="2" id="KW-0238">DNA-binding</keyword>
<dbReference type="PANTHER" id="PTHR33164:SF57">
    <property type="entry name" value="MARR-FAMILY TRANSCRIPTIONAL REGULATOR"/>
    <property type="match status" value="1"/>
</dbReference>
<dbReference type="SUPFAM" id="SSF46785">
    <property type="entry name" value="Winged helix' DNA-binding domain"/>
    <property type="match status" value="1"/>
</dbReference>
<dbReference type="EMBL" id="JH660645">
    <property type="protein sequence ID" value="EIM28298.1"/>
    <property type="molecule type" value="Genomic_DNA"/>
</dbReference>
<reference evidence="5 6" key="1">
    <citation type="submission" date="2012-02" db="EMBL/GenBank/DDBJ databases">
        <title>Improved High-Quality Draft sequence of Microvirga sp. WSM3557.</title>
        <authorList>
            <consortium name="US DOE Joint Genome Institute"/>
            <person name="Lucas S."/>
            <person name="Han J."/>
            <person name="Lapidus A."/>
            <person name="Cheng J.-F."/>
            <person name="Goodwin L."/>
            <person name="Pitluck S."/>
            <person name="Peters L."/>
            <person name="Zhang X."/>
            <person name="Detter J.C."/>
            <person name="Han C."/>
            <person name="Tapia R."/>
            <person name="Land M."/>
            <person name="Hauser L."/>
            <person name="Kyrpides N."/>
            <person name="Ivanova N."/>
            <person name="Pagani I."/>
            <person name="Brau L."/>
            <person name="Yates R."/>
            <person name="O'Hara G."/>
            <person name="Rui T."/>
            <person name="Howieson J."/>
            <person name="Reeve W."/>
            <person name="Woyke T."/>
        </authorList>
    </citation>
    <scope>NUCLEOTIDE SEQUENCE [LARGE SCALE GENOMIC DNA]</scope>
    <source>
        <strain evidence="5 6">WSM3557</strain>
    </source>
</reference>
<dbReference type="PANTHER" id="PTHR33164">
    <property type="entry name" value="TRANSCRIPTIONAL REGULATOR, MARR FAMILY"/>
    <property type="match status" value="1"/>
</dbReference>
<evidence type="ECO:0000256" key="1">
    <source>
        <dbReference type="ARBA" id="ARBA00023015"/>
    </source>
</evidence>
<dbReference type="InterPro" id="IPR036388">
    <property type="entry name" value="WH-like_DNA-bd_sf"/>
</dbReference>
<dbReference type="AlphaFoldDB" id="I4YWF6"/>
<keyword evidence="3" id="KW-0804">Transcription</keyword>
<dbReference type="GO" id="GO:0003677">
    <property type="term" value="F:DNA binding"/>
    <property type="evidence" value="ECO:0007669"/>
    <property type="project" value="UniProtKB-KW"/>
</dbReference>
<dbReference type="SMART" id="SM00347">
    <property type="entry name" value="HTH_MARR"/>
    <property type="match status" value="1"/>
</dbReference>
<dbReference type="GO" id="GO:0003700">
    <property type="term" value="F:DNA-binding transcription factor activity"/>
    <property type="evidence" value="ECO:0007669"/>
    <property type="project" value="InterPro"/>
</dbReference>
<dbReference type="Gene3D" id="1.10.10.10">
    <property type="entry name" value="Winged helix-like DNA-binding domain superfamily/Winged helix DNA-binding domain"/>
    <property type="match status" value="1"/>
</dbReference>
<evidence type="ECO:0000256" key="2">
    <source>
        <dbReference type="ARBA" id="ARBA00023125"/>
    </source>
</evidence>
<sequence length="169" mass="18589" precursor="true">MVMATGSAAKKPESEPLVVLEEFLPYRLNVLAGLTSSALAQIYAERFGLSIPAWRIIVTLGQYELRTARDMAPDGVMHKSTVSRAVSALEKRGLVIRRPNLDDRREEWLALTPAGRAIYEAVAPEALAVEERLLSALTPQEQQALAALIDKLTRQARLLAPRSVEEDDG</sequence>
<dbReference type="InterPro" id="IPR036390">
    <property type="entry name" value="WH_DNA-bd_sf"/>
</dbReference>
<dbReference type="PRINTS" id="PR00598">
    <property type="entry name" value="HTHMARR"/>
</dbReference>
<dbReference type="PATRIC" id="fig|864069.3.peg.5252"/>
<keyword evidence="6" id="KW-1185">Reference proteome</keyword>
<dbReference type="Proteomes" id="UP000003947">
    <property type="component" value="Unassembled WGS sequence"/>
</dbReference>
<dbReference type="InterPro" id="IPR023187">
    <property type="entry name" value="Tscrpt_reg_MarR-type_CS"/>
</dbReference>
<evidence type="ECO:0000313" key="6">
    <source>
        <dbReference type="Proteomes" id="UP000003947"/>
    </source>
</evidence>
<proteinExistence type="predicted"/>
<dbReference type="PROSITE" id="PS50995">
    <property type="entry name" value="HTH_MARR_2"/>
    <property type="match status" value="1"/>
</dbReference>
<evidence type="ECO:0000256" key="3">
    <source>
        <dbReference type="ARBA" id="ARBA00023163"/>
    </source>
</evidence>
<dbReference type="eggNOG" id="COG1846">
    <property type="taxonomic scope" value="Bacteria"/>
</dbReference>
<gene>
    <name evidence="5" type="ORF">MicloDRAFT_00048800</name>
</gene>
<dbReference type="HOGENOM" id="CLU_083287_8_0_5"/>
<accession>I4YWF6</accession>
<evidence type="ECO:0000259" key="4">
    <source>
        <dbReference type="PROSITE" id="PS50995"/>
    </source>
</evidence>
<keyword evidence="1" id="KW-0805">Transcription regulation</keyword>